<dbReference type="OrthoDB" id="9781032at2"/>
<evidence type="ECO:0000313" key="3">
    <source>
        <dbReference type="Proteomes" id="UP000272464"/>
    </source>
</evidence>
<sequence length="476" mass="51400">MSKKHIVEWIEQNQASFDHLADQIWAHPELAYEERFASEAQIEVLQDAGFRITKEVGGIRTAFIAENGSGSPVIGIIGEFDALPGLSQRVGVKHEPIVHNGAGHGCGHNLLGTAGVEAAIAIMDRLLTEGQSGTVRYYGCPAEEVLSGKTFMARDGVFDDLDAALTWHPGSSNLAVSAGTSALTSIELHFHGRAAHAGAAPHLGRSALDAVELMNVGANYLREHVPDGSRIHYTITDGGIVPNIVPDHASVWYFLRGVNREHVDGLLQRLLNIARGAALMTETTVKWEIKAGAYDFKPNETLNDLLVKQWEEAGPLAFTEEELEWAVSLTDSVDSAALRQARIQQERLGLGEEGLLPTSFATWKPVGVTLGGSTDLGDVSWITPVGTITTTCAPVGVQVHTWQATASFGSSIGRKGMQYAAKLIALAAYELITNEESLSRAKEEFRQATLHHKYVPAIPSDVLPPITLSERVEVSR</sequence>
<dbReference type="Gene3D" id="3.40.630.10">
    <property type="entry name" value="Zn peptidases"/>
    <property type="match status" value="1"/>
</dbReference>
<dbReference type="PANTHER" id="PTHR30575:SF0">
    <property type="entry name" value="XAA-ARG DIPEPTIDASE"/>
    <property type="match status" value="1"/>
</dbReference>
<evidence type="ECO:0000313" key="2">
    <source>
        <dbReference type="EMBL" id="RUT35839.1"/>
    </source>
</evidence>
<keyword evidence="2" id="KW-0378">Hydrolase</keyword>
<feature type="domain" description="Peptidase M20 dimerisation" evidence="1">
    <location>
        <begin position="182"/>
        <end position="275"/>
    </location>
</feature>
<dbReference type="Proteomes" id="UP000272464">
    <property type="component" value="Unassembled WGS sequence"/>
</dbReference>
<reference evidence="2 3" key="1">
    <citation type="submission" date="2018-12" db="EMBL/GenBank/DDBJ databases">
        <authorList>
            <person name="Sun L."/>
            <person name="Chen Z."/>
        </authorList>
    </citation>
    <scope>NUCLEOTIDE SEQUENCE [LARGE SCALE GENOMIC DNA]</scope>
    <source>
        <strain evidence="2 3">3-5-3</strain>
    </source>
</reference>
<gene>
    <name evidence="2" type="ORF">EJP77_02160</name>
</gene>
<accession>A0A3S1E1J6</accession>
<dbReference type="NCBIfam" id="TIGR01891">
    <property type="entry name" value="amidohydrolases"/>
    <property type="match status" value="1"/>
</dbReference>
<proteinExistence type="predicted"/>
<name>A0A3S1E1J6_9BACL</name>
<dbReference type="InterPro" id="IPR017145">
    <property type="entry name" value="Aminobenzoyl-glu_utiliz_pB"/>
</dbReference>
<dbReference type="GO" id="GO:0005737">
    <property type="term" value="C:cytoplasm"/>
    <property type="evidence" value="ECO:0007669"/>
    <property type="project" value="TreeGrafter"/>
</dbReference>
<dbReference type="Gene3D" id="3.30.70.360">
    <property type="match status" value="1"/>
</dbReference>
<dbReference type="EMBL" id="RZNX01000001">
    <property type="protein sequence ID" value="RUT35839.1"/>
    <property type="molecule type" value="Genomic_DNA"/>
</dbReference>
<keyword evidence="3" id="KW-1185">Reference proteome</keyword>
<dbReference type="InterPro" id="IPR036264">
    <property type="entry name" value="Bact_exopeptidase_dim_dom"/>
</dbReference>
<dbReference type="PANTHER" id="PTHR30575">
    <property type="entry name" value="PEPTIDASE M20"/>
    <property type="match status" value="1"/>
</dbReference>
<dbReference type="GO" id="GO:0046657">
    <property type="term" value="P:folic acid catabolic process"/>
    <property type="evidence" value="ECO:0007669"/>
    <property type="project" value="TreeGrafter"/>
</dbReference>
<dbReference type="RefSeq" id="WP_127197536.1">
    <property type="nucleotide sequence ID" value="NZ_RZNX01000001.1"/>
</dbReference>
<dbReference type="PIRSF" id="PIRSF037227">
    <property type="entry name" value="Aminobenzoyl-glu_utiliz_pB"/>
    <property type="match status" value="1"/>
</dbReference>
<dbReference type="InterPro" id="IPR017439">
    <property type="entry name" value="Amidohydrolase"/>
</dbReference>
<dbReference type="SUPFAM" id="SSF55031">
    <property type="entry name" value="Bacterial exopeptidase dimerisation domain"/>
    <property type="match status" value="1"/>
</dbReference>
<dbReference type="SUPFAM" id="SSF53187">
    <property type="entry name" value="Zn-dependent exopeptidases"/>
    <property type="match status" value="1"/>
</dbReference>
<comment type="caution">
    <text evidence="2">The sequence shown here is derived from an EMBL/GenBank/DDBJ whole genome shotgun (WGS) entry which is preliminary data.</text>
</comment>
<evidence type="ECO:0000259" key="1">
    <source>
        <dbReference type="Pfam" id="PF07687"/>
    </source>
</evidence>
<dbReference type="GO" id="GO:0071713">
    <property type="term" value="F:para-aminobenzoyl-glutamate hydrolase activity"/>
    <property type="evidence" value="ECO:0007669"/>
    <property type="project" value="TreeGrafter"/>
</dbReference>
<dbReference type="Pfam" id="PF07687">
    <property type="entry name" value="M20_dimer"/>
    <property type="match status" value="1"/>
</dbReference>
<dbReference type="AlphaFoldDB" id="A0A3S1E1J6"/>
<organism evidence="2 3">
    <name type="scientific">Paenibacillus zeisoli</name>
    <dbReference type="NCBI Taxonomy" id="2496267"/>
    <lineage>
        <taxon>Bacteria</taxon>
        <taxon>Bacillati</taxon>
        <taxon>Bacillota</taxon>
        <taxon>Bacilli</taxon>
        <taxon>Bacillales</taxon>
        <taxon>Paenibacillaceae</taxon>
        <taxon>Paenibacillus</taxon>
    </lineage>
</organism>
<dbReference type="InterPro" id="IPR011650">
    <property type="entry name" value="Peptidase_M20_dimer"/>
</dbReference>
<protein>
    <submittedName>
        <fullName evidence="2">Amidohydrolase</fullName>
    </submittedName>
</protein>
<dbReference type="GO" id="GO:0016805">
    <property type="term" value="F:dipeptidase activity"/>
    <property type="evidence" value="ECO:0007669"/>
    <property type="project" value="TreeGrafter"/>
</dbReference>
<dbReference type="InterPro" id="IPR052030">
    <property type="entry name" value="Peptidase_M20/M20A_hydrolases"/>
</dbReference>
<dbReference type="FunFam" id="3.30.70.360:FF:000004">
    <property type="entry name" value="Peptidase M20 domain-containing protein 2"/>
    <property type="match status" value="1"/>
</dbReference>